<dbReference type="InParanoid" id="Q7RI71"/>
<proteinExistence type="predicted"/>
<gene>
    <name evidence="1" type="ORF">PY03759</name>
</gene>
<reference evidence="1 2" key="1">
    <citation type="journal article" date="2002" name="Nature">
        <title>Genome sequence and comparative analysis of the model rodent malaria parasite Plasmodium yoelii yoelii.</title>
        <authorList>
            <person name="Carlton J.M."/>
            <person name="Angiuoli S.V."/>
            <person name="Suh B.B."/>
            <person name="Kooij T.W."/>
            <person name="Pertea M."/>
            <person name="Silva J.C."/>
            <person name="Ermolaeva M.D."/>
            <person name="Allen J.E."/>
            <person name="Selengut J.D."/>
            <person name="Koo H.L."/>
            <person name="Peterson J.D."/>
            <person name="Pop M."/>
            <person name="Kosack D.S."/>
            <person name="Shumway M.F."/>
            <person name="Bidwell S.L."/>
            <person name="Shallom S.J."/>
            <person name="van Aken S.E."/>
            <person name="Riedmuller S.B."/>
            <person name="Feldblyum T.V."/>
            <person name="Cho J.K."/>
            <person name="Quackenbush J."/>
            <person name="Sedegah M."/>
            <person name="Shoaibi A."/>
            <person name="Cummings L.M."/>
            <person name="Florens L."/>
            <person name="Yates J.R."/>
            <person name="Raine J.D."/>
            <person name="Sinden R.E."/>
            <person name="Harris M.A."/>
            <person name="Cunningham D.A."/>
            <person name="Preiser P.R."/>
            <person name="Bergman L.W."/>
            <person name="Vaidya A.B."/>
            <person name="van Lin L.H."/>
            <person name="Janse C.J."/>
            <person name="Waters A.P."/>
            <person name="Smith H.O."/>
            <person name="White O.R."/>
            <person name="Salzberg S.L."/>
            <person name="Venter J.C."/>
            <person name="Fraser C.M."/>
            <person name="Hoffman S.L."/>
            <person name="Gardner M.J."/>
            <person name="Carucci D.J."/>
        </authorList>
    </citation>
    <scope>NUCLEOTIDE SEQUENCE [LARGE SCALE GENOMIC DNA]</scope>
    <source>
        <strain evidence="1 2">17XNL</strain>
    </source>
</reference>
<evidence type="ECO:0000313" key="2">
    <source>
        <dbReference type="Proteomes" id="UP000008553"/>
    </source>
</evidence>
<dbReference type="AlphaFoldDB" id="Q7RI71"/>
<feature type="non-terminal residue" evidence="1">
    <location>
        <position position="49"/>
    </location>
</feature>
<evidence type="ECO:0000313" key="1">
    <source>
        <dbReference type="EMBL" id="EAA15526.1"/>
    </source>
</evidence>
<accession>Q7RI71</accession>
<keyword evidence="2" id="KW-1185">Reference proteome</keyword>
<comment type="caution">
    <text evidence="1">The sequence shown here is derived from an EMBL/GenBank/DDBJ whole genome shotgun (WGS) entry which is preliminary data.</text>
</comment>
<organism evidence="1 2">
    <name type="scientific">Plasmodium yoelii yoelii</name>
    <dbReference type="NCBI Taxonomy" id="73239"/>
    <lineage>
        <taxon>Eukaryota</taxon>
        <taxon>Sar</taxon>
        <taxon>Alveolata</taxon>
        <taxon>Apicomplexa</taxon>
        <taxon>Aconoidasida</taxon>
        <taxon>Haemosporida</taxon>
        <taxon>Plasmodiidae</taxon>
        <taxon>Plasmodium</taxon>
        <taxon>Plasmodium (Vinckeia)</taxon>
    </lineage>
</organism>
<dbReference type="Proteomes" id="UP000008553">
    <property type="component" value="Unassembled WGS sequence"/>
</dbReference>
<sequence length="49" mass="6193">MFLYLMKHLFSKTCYLHHIYFDSNCIFTTEHFNCSYYLLFYFLYICIQI</sequence>
<name>Q7RI71_PLAYO</name>
<protein>
    <submittedName>
        <fullName evidence="1">Uncharacterized protein</fullName>
    </submittedName>
</protein>
<dbReference type="EMBL" id="AABL01001106">
    <property type="protein sequence ID" value="EAA15526.1"/>
    <property type="molecule type" value="Genomic_DNA"/>
</dbReference>
<dbReference type="PaxDb" id="73239-Q7RI71"/>